<dbReference type="PANTHER" id="PTHR34846">
    <property type="entry name" value="4-CARBOXYMUCONOLACTONE DECARBOXYLASE FAMILY PROTEIN (AFU_ORTHOLOGUE AFUA_6G11590)"/>
    <property type="match status" value="1"/>
</dbReference>
<protein>
    <submittedName>
        <fullName evidence="2">Alkyl hydroperoxide reductase AhpD</fullName>
    </submittedName>
    <submittedName>
        <fullName evidence="3">Carboxymuconolactone decarboxylase family protein</fullName>
    </submittedName>
</protein>
<name>A0A3A3EL24_9GAMM</name>
<dbReference type="InterPro" id="IPR004675">
    <property type="entry name" value="AhpD_core"/>
</dbReference>
<dbReference type="GO" id="GO:0051920">
    <property type="term" value="F:peroxiredoxin activity"/>
    <property type="evidence" value="ECO:0007669"/>
    <property type="project" value="InterPro"/>
</dbReference>
<reference evidence="3 4" key="2">
    <citation type="submission" date="2018-09" db="EMBL/GenBank/DDBJ databases">
        <title>Identification of marine bacteria producing industrial enzymes.</title>
        <authorList>
            <person name="Cheng T.H."/>
            <person name="Saidin J."/>
            <person name="Muhd D.D."/>
            <person name="Isa M.N.M."/>
            <person name="Bakar M.F.A."/>
            <person name="Ismail N."/>
        </authorList>
    </citation>
    <scope>NUCLEOTIDE SEQUENCE [LARGE SCALE GENOMIC DNA]</scope>
    <source>
        <strain evidence="3 4">MNAD 1.6</strain>
    </source>
</reference>
<dbReference type="InterPro" id="IPR029032">
    <property type="entry name" value="AhpD-like"/>
</dbReference>
<evidence type="ECO:0000313" key="4">
    <source>
        <dbReference type="Proteomes" id="UP000265938"/>
    </source>
</evidence>
<dbReference type="Proteomes" id="UP000265938">
    <property type="component" value="Unassembled WGS sequence"/>
</dbReference>
<evidence type="ECO:0000313" key="5">
    <source>
        <dbReference type="Proteomes" id="UP000638462"/>
    </source>
</evidence>
<dbReference type="EMBL" id="BMIT01000003">
    <property type="protein sequence ID" value="GGE87694.1"/>
    <property type="molecule type" value="Genomic_DNA"/>
</dbReference>
<dbReference type="Proteomes" id="UP000638462">
    <property type="component" value="Unassembled WGS sequence"/>
</dbReference>
<proteinExistence type="predicted"/>
<dbReference type="EMBL" id="QYSE01000001">
    <property type="protein sequence ID" value="RJF37030.1"/>
    <property type="molecule type" value="Genomic_DNA"/>
</dbReference>
<dbReference type="RefSeq" id="WP_119851939.1">
    <property type="nucleotide sequence ID" value="NZ_BMIT01000003.1"/>
</dbReference>
<dbReference type="AlphaFoldDB" id="A0A3A3EL24"/>
<evidence type="ECO:0000313" key="3">
    <source>
        <dbReference type="EMBL" id="RJF37030.1"/>
    </source>
</evidence>
<evidence type="ECO:0000259" key="1">
    <source>
        <dbReference type="Pfam" id="PF02627"/>
    </source>
</evidence>
<evidence type="ECO:0000313" key="2">
    <source>
        <dbReference type="EMBL" id="GGE87694.1"/>
    </source>
</evidence>
<accession>A0A3A3EL24</accession>
<reference evidence="2" key="4">
    <citation type="submission" date="2020-09" db="EMBL/GenBank/DDBJ databases">
        <authorList>
            <person name="Sun Q."/>
            <person name="Zhou Y."/>
        </authorList>
    </citation>
    <scope>NUCLEOTIDE SEQUENCE</scope>
    <source>
        <strain evidence="2">CGMCC 1.15394</strain>
    </source>
</reference>
<dbReference type="PANTHER" id="PTHR34846:SF10">
    <property type="entry name" value="CYTOPLASMIC PROTEIN"/>
    <property type="match status" value="1"/>
</dbReference>
<reference evidence="5" key="3">
    <citation type="journal article" date="2019" name="Int. J. Syst. Evol. Microbiol.">
        <title>The Global Catalogue of Microorganisms (GCM) 10K type strain sequencing project: providing services to taxonomists for standard genome sequencing and annotation.</title>
        <authorList>
            <consortium name="The Broad Institute Genomics Platform"/>
            <consortium name="The Broad Institute Genome Sequencing Center for Infectious Disease"/>
            <person name="Wu L."/>
            <person name="Ma J."/>
        </authorList>
    </citation>
    <scope>NUCLEOTIDE SEQUENCE [LARGE SCALE GENOMIC DNA]</scope>
    <source>
        <strain evidence="5">CGMCC 1.15394</strain>
    </source>
</reference>
<keyword evidence="5" id="KW-1185">Reference proteome</keyword>
<dbReference type="Gene3D" id="1.20.1290.10">
    <property type="entry name" value="AhpD-like"/>
    <property type="match status" value="1"/>
</dbReference>
<dbReference type="SUPFAM" id="SSF69118">
    <property type="entry name" value="AhpD-like"/>
    <property type="match status" value="1"/>
</dbReference>
<organism evidence="3 4">
    <name type="scientific">Pseudoalteromonas gelatinilytica</name>
    <dbReference type="NCBI Taxonomy" id="1703256"/>
    <lineage>
        <taxon>Bacteria</taxon>
        <taxon>Pseudomonadati</taxon>
        <taxon>Pseudomonadota</taxon>
        <taxon>Gammaproteobacteria</taxon>
        <taxon>Alteromonadales</taxon>
        <taxon>Pseudoalteromonadaceae</taxon>
        <taxon>Pseudoalteromonas</taxon>
    </lineage>
</organism>
<gene>
    <name evidence="3" type="ORF">D4741_02790</name>
    <name evidence="2" type="ORF">GCM10008027_10730</name>
</gene>
<dbReference type="Pfam" id="PF02627">
    <property type="entry name" value="CMD"/>
    <property type="match status" value="1"/>
</dbReference>
<feature type="domain" description="Carboxymuconolactone decarboxylase-like" evidence="1">
    <location>
        <begin position="31"/>
        <end position="96"/>
    </location>
</feature>
<dbReference type="NCBIfam" id="TIGR00778">
    <property type="entry name" value="ahpD_dom"/>
    <property type="match status" value="1"/>
</dbReference>
<reference evidence="2" key="1">
    <citation type="journal article" date="2014" name="Int. J. Syst. Evol. Microbiol.">
        <title>Complete genome of a new Firmicutes species belonging to the dominant human colonic microbiota ('Ruminococcus bicirculans') reveals two chromosomes and a selective capacity to utilize plant glucans.</title>
        <authorList>
            <consortium name="NISC Comparative Sequencing Program"/>
            <person name="Wegmann U."/>
            <person name="Louis P."/>
            <person name="Goesmann A."/>
            <person name="Henrissat B."/>
            <person name="Duncan S.H."/>
            <person name="Flint H.J."/>
        </authorList>
    </citation>
    <scope>NUCLEOTIDE SEQUENCE</scope>
    <source>
        <strain evidence="2">CGMCC 1.15394</strain>
    </source>
</reference>
<comment type="caution">
    <text evidence="3">The sequence shown here is derived from an EMBL/GenBank/DDBJ whole genome shotgun (WGS) entry which is preliminary data.</text>
</comment>
<dbReference type="InterPro" id="IPR003779">
    <property type="entry name" value="CMD-like"/>
</dbReference>
<sequence length="151" mass="17020">MQTRLSQQQVYSLNPGLVKHLTGLSTLPEGTNITAKLADLVRLRVSQINGCGFCQHMHSAELRSHGERQQRLDVLAAWREVPVFSQEEVAALAWAESLTNIIDKHVENDVYNQVSAIFSEKDIVALTTVVLEINSWNRIVKAFHFIPELTE</sequence>